<dbReference type="OrthoDB" id="2921803at2759"/>
<accession>K5X2Z2</accession>
<name>K5X2Z2_PHACS</name>
<dbReference type="InParanoid" id="K5X2Z2"/>
<sequence>MELSLGDMRLYNELVDMVIDHLHDDKASLVACSLTSRMWRNSSQYHLLDSITLLGVTSERGLEAFLAQAQQSSRIRHYVRELRIYGEGSWFGKYNAAELRQLCFGPKSLHSLAQMPALRRLFLYDLLWDSRRDGPSGLPLIRRVGICWVLEKLVLQHVTSSRFQDPGQIHHGVYAQDILDILSFFSEIKVLCFDTPRFEVDGCEASPPHVEDNFLQLQFPPRLRISSLIADPDALDNIRSSMAYNMLDRVCRFNDLHSFRVRIKPGDIEAVSHFVSMRAHSIRHYQLDMSAHLALARYGKHTGIVDTIYSHIFQAQRRRSRPSAYPRVPTSKPSSSARPATRLTASGNTSSSRSLSCPTRCGASLSAPT</sequence>
<feature type="compositionally biased region" description="Polar residues" evidence="1">
    <location>
        <begin position="331"/>
        <end position="357"/>
    </location>
</feature>
<keyword evidence="3" id="KW-1185">Reference proteome</keyword>
<proteinExistence type="predicted"/>
<dbReference type="HOGENOM" id="CLU_854060_0_0_1"/>
<gene>
    <name evidence="2" type="ORF">PHACADRAFT_254761</name>
</gene>
<dbReference type="AlphaFoldDB" id="K5X2Z2"/>
<feature type="region of interest" description="Disordered" evidence="1">
    <location>
        <begin position="319"/>
        <end position="369"/>
    </location>
</feature>
<evidence type="ECO:0008006" key="4">
    <source>
        <dbReference type="Google" id="ProtNLM"/>
    </source>
</evidence>
<organism evidence="2 3">
    <name type="scientific">Phanerochaete carnosa (strain HHB-10118-sp)</name>
    <name type="common">White-rot fungus</name>
    <name type="synonym">Peniophora carnosa</name>
    <dbReference type="NCBI Taxonomy" id="650164"/>
    <lineage>
        <taxon>Eukaryota</taxon>
        <taxon>Fungi</taxon>
        <taxon>Dikarya</taxon>
        <taxon>Basidiomycota</taxon>
        <taxon>Agaricomycotina</taxon>
        <taxon>Agaricomycetes</taxon>
        <taxon>Polyporales</taxon>
        <taxon>Phanerochaetaceae</taxon>
        <taxon>Phanerochaete</taxon>
    </lineage>
</organism>
<evidence type="ECO:0000313" key="3">
    <source>
        <dbReference type="Proteomes" id="UP000008370"/>
    </source>
</evidence>
<dbReference type="RefSeq" id="XP_007394998.1">
    <property type="nucleotide sequence ID" value="XM_007394936.1"/>
</dbReference>
<evidence type="ECO:0000256" key="1">
    <source>
        <dbReference type="SAM" id="MobiDB-lite"/>
    </source>
</evidence>
<dbReference type="Proteomes" id="UP000008370">
    <property type="component" value="Unassembled WGS sequence"/>
</dbReference>
<protein>
    <recommendedName>
        <fullName evidence="4">F-box domain-containing protein</fullName>
    </recommendedName>
</protein>
<reference evidence="2 3" key="1">
    <citation type="journal article" date="2012" name="BMC Genomics">
        <title>Comparative genomics of the white-rot fungi, Phanerochaete carnosa and P. chrysosporium, to elucidate the genetic basis of the distinct wood types they colonize.</title>
        <authorList>
            <person name="Suzuki H."/>
            <person name="MacDonald J."/>
            <person name="Syed K."/>
            <person name="Salamov A."/>
            <person name="Hori C."/>
            <person name="Aerts A."/>
            <person name="Henrissat B."/>
            <person name="Wiebenga A."/>
            <person name="vanKuyk P.A."/>
            <person name="Barry K."/>
            <person name="Lindquist E."/>
            <person name="LaButti K."/>
            <person name="Lapidus A."/>
            <person name="Lucas S."/>
            <person name="Coutinho P."/>
            <person name="Gong Y."/>
            <person name="Samejima M."/>
            <person name="Mahadevan R."/>
            <person name="Abou-Zaid M."/>
            <person name="de Vries R.P."/>
            <person name="Igarashi K."/>
            <person name="Yadav J.S."/>
            <person name="Grigoriev I.V."/>
            <person name="Master E.R."/>
        </authorList>
    </citation>
    <scope>NUCLEOTIDE SEQUENCE [LARGE SCALE GENOMIC DNA]</scope>
    <source>
        <strain evidence="2 3">HHB-10118-sp</strain>
    </source>
</reference>
<dbReference type="GeneID" id="18916143"/>
<dbReference type="EMBL" id="JH930471">
    <property type="protein sequence ID" value="EKM57177.1"/>
    <property type="molecule type" value="Genomic_DNA"/>
</dbReference>
<evidence type="ECO:0000313" key="2">
    <source>
        <dbReference type="EMBL" id="EKM57177.1"/>
    </source>
</evidence>
<dbReference type="KEGG" id="pco:PHACADRAFT_254761"/>